<sequence length="33" mass="3611">MIRVKIDVNISKIILGLKGGPVLPYTQCNQADI</sequence>
<gene>
    <name evidence="1" type="ORF">NCTC12157_05278</name>
</gene>
<dbReference type="AlphaFoldDB" id="A0A377TE46"/>
<proteinExistence type="predicted"/>
<reference evidence="1 2" key="1">
    <citation type="submission" date="2018-06" db="EMBL/GenBank/DDBJ databases">
        <authorList>
            <consortium name="Pathogen Informatics"/>
            <person name="Doyle S."/>
        </authorList>
    </citation>
    <scope>NUCLEOTIDE SEQUENCE [LARGE SCALE GENOMIC DNA]</scope>
    <source>
        <strain evidence="1 2">NCTC12157</strain>
    </source>
</reference>
<evidence type="ECO:0000313" key="2">
    <source>
        <dbReference type="Proteomes" id="UP000254304"/>
    </source>
</evidence>
<dbReference type="EMBL" id="UGGO01000002">
    <property type="protein sequence ID" value="STS10679.1"/>
    <property type="molecule type" value="Genomic_DNA"/>
</dbReference>
<organism evidence="1 2">
    <name type="scientific">Ewingella americana</name>
    <dbReference type="NCBI Taxonomy" id="41202"/>
    <lineage>
        <taxon>Bacteria</taxon>
        <taxon>Pseudomonadati</taxon>
        <taxon>Pseudomonadota</taxon>
        <taxon>Gammaproteobacteria</taxon>
        <taxon>Enterobacterales</taxon>
        <taxon>Yersiniaceae</taxon>
        <taxon>Ewingella</taxon>
    </lineage>
</organism>
<accession>A0A377TE46</accession>
<name>A0A377TE46_9GAMM</name>
<dbReference type="Proteomes" id="UP000254304">
    <property type="component" value="Unassembled WGS sequence"/>
</dbReference>
<evidence type="ECO:0000313" key="1">
    <source>
        <dbReference type="EMBL" id="STS10679.1"/>
    </source>
</evidence>
<protein>
    <submittedName>
        <fullName evidence="1">Uncharacterized protein</fullName>
    </submittedName>
</protein>